<protein>
    <recommendedName>
        <fullName evidence="3">Reverse transcriptase domain-containing protein</fullName>
    </recommendedName>
</protein>
<dbReference type="PANTHER" id="PTHR33116:SF78">
    <property type="entry name" value="OS12G0587133 PROTEIN"/>
    <property type="match status" value="1"/>
</dbReference>
<dbReference type="OrthoDB" id="696500at2759"/>
<evidence type="ECO:0000313" key="1">
    <source>
        <dbReference type="EMBL" id="KAF0906489.1"/>
    </source>
</evidence>
<comment type="caution">
    <text evidence="1">The sequence shown here is derived from an EMBL/GenBank/DDBJ whole genome shotgun (WGS) entry which is preliminary data.</text>
</comment>
<keyword evidence="2" id="KW-1185">Reference proteome</keyword>
<gene>
    <name evidence="1" type="ORF">E2562_011477</name>
</gene>
<proteinExistence type="predicted"/>
<name>A0A6G1D238_9ORYZ</name>
<organism evidence="1 2">
    <name type="scientific">Oryza meyeriana var. granulata</name>
    <dbReference type="NCBI Taxonomy" id="110450"/>
    <lineage>
        <taxon>Eukaryota</taxon>
        <taxon>Viridiplantae</taxon>
        <taxon>Streptophyta</taxon>
        <taxon>Embryophyta</taxon>
        <taxon>Tracheophyta</taxon>
        <taxon>Spermatophyta</taxon>
        <taxon>Magnoliopsida</taxon>
        <taxon>Liliopsida</taxon>
        <taxon>Poales</taxon>
        <taxon>Poaceae</taxon>
        <taxon>BOP clade</taxon>
        <taxon>Oryzoideae</taxon>
        <taxon>Oryzeae</taxon>
        <taxon>Oryzinae</taxon>
        <taxon>Oryza</taxon>
        <taxon>Oryza meyeriana</taxon>
    </lineage>
</organism>
<evidence type="ECO:0008006" key="3">
    <source>
        <dbReference type="Google" id="ProtNLM"/>
    </source>
</evidence>
<evidence type="ECO:0000313" key="2">
    <source>
        <dbReference type="Proteomes" id="UP000479710"/>
    </source>
</evidence>
<dbReference type="EMBL" id="SPHZ02000007">
    <property type="protein sequence ID" value="KAF0906489.1"/>
    <property type="molecule type" value="Genomic_DNA"/>
</dbReference>
<dbReference type="AlphaFoldDB" id="A0A6G1D238"/>
<accession>A0A6G1D238</accession>
<dbReference type="Proteomes" id="UP000479710">
    <property type="component" value="Unassembled WGS sequence"/>
</dbReference>
<dbReference type="PANTHER" id="PTHR33116">
    <property type="entry name" value="REVERSE TRANSCRIPTASE ZINC-BINDING DOMAIN-CONTAINING PROTEIN-RELATED-RELATED"/>
    <property type="match status" value="1"/>
</dbReference>
<reference evidence="1 2" key="1">
    <citation type="submission" date="2019-11" db="EMBL/GenBank/DDBJ databases">
        <title>Whole genome sequence of Oryza granulata.</title>
        <authorList>
            <person name="Li W."/>
        </authorList>
    </citation>
    <scope>NUCLEOTIDE SEQUENCE [LARGE SCALE GENOMIC DNA]</scope>
    <source>
        <strain evidence="2">cv. Menghai</strain>
        <tissue evidence="1">Leaf</tissue>
    </source>
</reference>
<sequence length="201" mass="22579">MPLCVSFYVDNVFHLTIADAHAVGTLLEIFDKETGLKTNSQKSTISHIHYSEEVVTKVQLVLQCGLKQLPINYLGLPLSTRKPTRSMLQSLLDRFPKITDKIRTCNYTGEVWNQVRTCIGLPGKLPDTSNFQQWWRASRAVVPKPSRRIFDTGAILVIGILWKERNTMVFPGNASSAEALVALIGEEWHTWIAAGLFTPVQ</sequence>